<comment type="caution">
    <text evidence="5">The sequence shown here is derived from an EMBL/GenBank/DDBJ whole genome shotgun (WGS) entry which is preliminary data.</text>
</comment>
<dbReference type="AlphaFoldDB" id="A0ABD3P881"/>
<evidence type="ECO:0000256" key="3">
    <source>
        <dbReference type="ARBA" id="ARBA00023002"/>
    </source>
</evidence>
<dbReference type="PANTHER" id="PTHR23023">
    <property type="entry name" value="DIMETHYLANILINE MONOOXYGENASE"/>
    <property type="match status" value="1"/>
</dbReference>
<dbReference type="Gene3D" id="3.50.50.60">
    <property type="entry name" value="FAD/NAD(P)-binding domain"/>
    <property type="match status" value="1"/>
</dbReference>
<sequence length="146" mass="15982">MVLPLTGLITPLTAIAAAASPPESTAAAQRKASSIVVRIGIIGGGAAGLAATRAFLRANEERDDVRFDVTTLEARDSVGGIWSYDEDDPSAETRRPKSRPMYRNLRTNLPRELMAFREFAWGGDGEGSSYIRRKRNLLRSHCCIVY</sequence>
<feature type="signal peptide" evidence="4">
    <location>
        <begin position="1"/>
        <end position="19"/>
    </location>
</feature>
<dbReference type="Proteomes" id="UP001530315">
    <property type="component" value="Unassembled WGS sequence"/>
</dbReference>
<dbReference type="EMBL" id="JALLAZ020000954">
    <property type="protein sequence ID" value="KAL3783812.1"/>
    <property type="molecule type" value="Genomic_DNA"/>
</dbReference>
<evidence type="ECO:0000313" key="6">
    <source>
        <dbReference type="Proteomes" id="UP001530315"/>
    </source>
</evidence>
<evidence type="ECO:0000256" key="4">
    <source>
        <dbReference type="SAM" id="SignalP"/>
    </source>
</evidence>
<keyword evidence="1" id="KW-0285">Flavoprotein</keyword>
<dbReference type="SUPFAM" id="SSF51905">
    <property type="entry name" value="FAD/NAD(P)-binding domain"/>
    <property type="match status" value="1"/>
</dbReference>
<reference evidence="5 6" key="1">
    <citation type="submission" date="2024-10" db="EMBL/GenBank/DDBJ databases">
        <title>Updated reference genomes for cyclostephanoid diatoms.</title>
        <authorList>
            <person name="Roberts W.R."/>
            <person name="Alverson A.J."/>
        </authorList>
    </citation>
    <scope>NUCLEOTIDE SEQUENCE [LARGE SCALE GENOMIC DNA]</scope>
    <source>
        <strain evidence="5 6">AJA276-08</strain>
    </source>
</reference>
<evidence type="ECO:0008006" key="7">
    <source>
        <dbReference type="Google" id="ProtNLM"/>
    </source>
</evidence>
<name>A0ABD3P881_9STRA</name>
<dbReference type="Pfam" id="PF13450">
    <property type="entry name" value="NAD_binding_8"/>
    <property type="match status" value="1"/>
</dbReference>
<dbReference type="InterPro" id="IPR050346">
    <property type="entry name" value="FMO-like"/>
</dbReference>
<dbReference type="GO" id="GO:0016491">
    <property type="term" value="F:oxidoreductase activity"/>
    <property type="evidence" value="ECO:0007669"/>
    <property type="project" value="UniProtKB-KW"/>
</dbReference>
<keyword evidence="6" id="KW-1185">Reference proteome</keyword>
<gene>
    <name evidence="5" type="ORF">ACHAW5_003208</name>
</gene>
<keyword evidence="2" id="KW-0274">FAD</keyword>
<accession>A0ABD3P881</accession>
<proteinExistence type="predicted"/>
<protein>
    <recommendedName>
        <fullName evidence="7">Flavin-containing monooxygenase</fullName>
    </recommendedName>
</protein>
<organism evidence="5 6">
    <name type="scientific">Stephanodiscus triporus</name>
    <dbReference type="NCBI Taxonomy" id="2934178"/>
    <lineage>
        <taxon>Eukaryota</taxon>
        <taxon>Sar</taxon>
        <taxon>Stramenopiles</taxon>
        <taxon>Ochrophyta</taxon>
        <taxon>Bacillariophyta</taxon>
        <taxon>Coscinodiscophyceae</taxon>
        <taxon>Thalassiosirophycidae</taxon>
        <taxon>Stephanodiscales</taxon>
        <taxon>Stephanodiscaceae</taxon>
        <taxon>Stephanodiscus</taxon>
    </lineage>
</organism>
<evidence type="ECO:0000256" key="2">
    <source>
        <dbReference type="ARBA" id="ARBA00022827"/>
    </source>
</evidence>
<evidence type="ECO:0000256" key="1">
    <source>
        <dbReference type="ARBA" id="ARBA00022630"/>
    </source>
</evidence>
<keyword evidence="3" id="KW-0560">Oxidoreductase</keyword>
<dbReference type="InterPro" id="IPR036188">
    <property type="entry name" value="FAD/NAD-bd_sf"/>
</dbReference>
<keyword evidence="4" id="KW-0732">Signal</keyword>
<evidence type="ECO:0000313" key="5">
    <source>
        <dbReference type="EMBL" id="KAL3783812.1"/>
    </source>
</evidence>
<feature type="chain" id="PRO_5044781093" description="Flavin-containing monooxygenase" evidence="4">
    <location>
        <begin position="20"/>
        <end position="146"/>
    </location>
</feature>